<evidence type="ECO:0000313" key="2">
    <source>
        <dbReference type="Proteomes" id="UP000178849"/>
    </source>
</evidence>
<name>A0A1G2BNY4_9BACT</name>
<sequence length="107" mass="12691">MTPERWEEIKQKILSGFEVTRHDLEKDDERRETAEIIEFDGPLGQMKVAWISRPKVLDKKTQYSNRIGSSVKVDYVYSPDEVTHTFKVYNWSEPTAAWQEMKRDLNI</sequence>
<protein>
    <submittedName>
        <fullName evidence="1">Uncharacterized protein</fullName>
    </submittedName>
</protein>
<comment type="caution">
    <text evidence="1">The sequence shown here is derived from an EMBL/GenBank/DDBJ whole genome shotgun (WGS) entry which is preliminary data.</text>
</comment>
<organism evidence="1 2">
    <name type="scientific">Candidatus Komeilibacteria bacterium RIFCSPLOWO2_01_FULL_45_10</name>
    <dbReference type="NCBI Taxonomy" id="1798550"/>
    <lineage>
        <taxon>Bacteria</taxon>
        <taxon>Candidatus Komeiliibacteriota</taxon>
    </lineage>
</organism>
<gene>
    <name evidence="1" type="ORF">A2927_00210</name>
</gene>
<accession>A0A1G2BNY4</accession>
<reference evidence="1 2" key="1">
    <citation type="journal article" date="2016" name="Nat. Commun.">
        <title>Thousands of microbial genomes shed light on interconnected biogeochemical processes in an aquifer system.</title>
        <authorList>
            <person name="Anantharaman K."/>
            <person name="Brown C.T."/>
            <person name="Hug L.A."/>
            <person name="Sharon I."/>
            <person name="Castelle C.J."/>
            <person name="Probst A.J."/>
            <person name="Thomas B.C."/>
            <person name="Singh A."/>
            <person name="Wilkins M.J."/>
            <person name="Karaoz U."/>
            <person name="Brodie E.L."/>
            <person name="Williams K.H."/>
            <person name="Hubbard S.S."/>
            <person name="Banfield J.F."/>
        </authorList>
    </citation>
    <scope>NUCLEOTIDE SEQUENCE [LARGE SCALE GENOMIC DNA]</scope>
</reference>
<dbReference type="AlphaFoldDB" id="A0A1G2BNY4"/>
<proteinExistence type="predicted"/>
<dbReference type="EMBL" id="MHKL01000001">
    <property type="protein sequence ID" value="OGY90070.1"/>
    <property type="molecule type" value="Genomic_DNA"/>
</dbReference>
<dbReference type="Proteomes" id="UP000178849">
    <property type="component" value="Unassembled WGS sequence"/>
</dbReference>
<evidence type="ECO:0000313" key="1">
    <source>
        <dbReference type="EMBL" id="OGY90070.1"/>
    </source>
</evidence>